<dbReference type="GO" id="GO:0005198">
    <property type="term" value="F:structural molecule activity"/>
    <property type="evidence" value="ECO:0007669"/>
    <property type="project" value="TreeGrafter"/>
</dbReference>
<dbReference type="PANTHER" id="PTHR13149">
    <property type="entry name" value="VACUOLAR PROTEIN SORTING-ASSOCIATED PROTEIN VPS25"/>
    <property type="match status" value="1"/>
</dbReference>
<dbReference type="InterPro" id="IPR014041">
    <property type="entry name" value="ESCRT-II_cplx_Vps25-sub_N"/>
</dbReference>
<reference evidence="4 5" key="1">
    <citation type="journal article" date="2019" name="New Phytol.">
        <title>Comparative genomics reveals unique wood-decay strategies and fruiting body development in the Schizophyllaceae.</title>
        <authorList>
            <person name="Almasi E."/>
            <person name="Sahu N."/>
            <person name="Krizsan K."/>
            <person name="Balint B."/>
            <person name="Kovacs G.M."/>
            <person name="Kiss B."/>
            <person name="Cseklye J."/>
            <person name="Drula E."/>
            <person name="Henrissat B."/>
            <person name="Nagy I."/>
            <person name="Chovatia M."/>
            <person name="Adam C."/>
            <person name="LaButti K."/>
            <person name="Lipzen A."/>
            <person name="Riley R."/>
            <person name="Grigoriev I.V."/>
            <person name="Nagy L.G."/>
        </authorList>
    </citation>
    <scope>NUCLEOTIDE SEQUENCE [LARGE SCALE GENOMIC DNA]</scope>
    <source>
        <strain evidence="4 5">NL-1724</strain>
    </source>
</reference>
<dbReference type="GO" id="GO:0042803">
    <property type="term" value="F:protein homodimerization activity"/>
    <property type="evidence" value="ECO:0007669"/>
    <property type="project" value="TreeGrafter"/>
</dbReference>
<accession>A0A550BZA8</accession>
<dbReference type="InterPro" id="IPR008570">
    <property type="entry name" value="ESCRT-II_cplx_Vps25-sub"/>
</dbReference>
<evidence type="ECO:0000256" key="3">
    <source>
        <dbReference type="ARBA" id="ARBA00022927"/>
    </source>
</evidence>
<gene>
    <name evidence="4" type="ORF">BD626DRAFT_464283</name>
</gene>
<keyword evidence="3" id="KW-0653">Protein transport</keyword>
<dbReference type="AlphaFoldDB" id="A0A550BZA8"/>
<evidence type="ECO:0000256" key="2">
    <source>
        <dbReference type="ARBA" id="ARBA00022448"/>
    </source>
</evidence>
<sequence>MALRTYETPSGFKLPSIHSFPPFYTQQPNPSSQSAVAEQWSRLILAYARHRKLFVLRVEDAETSGGDWDEILRNERINRRLPPAHLESIMASMTSRNQAAYEPAKQTRAALIYWRTPDEWAEELHQWVASTGQLGTIMTFYEIIEPPVESPLSGIPISLLKKAIGYLSRAGRAQLIGVADGEGVRFFQGPS</sequence>
<evidence type="ECO:0000256" key="1">
    <source>
        <dbReference type="ARBA" id="ARBA00009674"/>
    </source>
</evidence>
<dbReference type="Gene3D" id="1.10.10.570">
    <property type="entry name" value="Winged helix' DNA-binding domain. Chain C. Domain 1"/>
    <property type="match status" value="1"/>
</dbReference>
<evidence type="ECO:0000313" key="4">
    <source>
        <dbReference type="EMBL" id="TRM57885.1"/>
    </source>
</evidence>
<dbReference type="EMBL" id="VDMD01000041">
    <property type="protein sequence ID" value="TRM57885.1"/>
    <property type="molecule type" value="Genomic_DNA"/>
</dbReference>
<keyword evidence="2" id="KW-0813">Transport</keyword>
<dbReference type="InterPro" id="IPR036390">
    <property type="entry name" value="WH_DNA-bd_sf"/>
</dbReference>
<dbReference type="PANTHER" id="PTHR13149:SF0">
    <property type="entry name" value="VACUOLAR PROTEIN-SORTING-ASSOCIATED PROTEIN 25"/>
    <property type="match status" value="1"/>
</dbReference>
<dbReference type="InterPro" id="IPR036388">
    <property type="entry name" value="WH-like_DNA-bd_sf"/>
</dbReference>
<organism evidence="4 5">
    <name type="scientific">Schizophyllum amplum</name>
    <dbReference type="NCBI Taxonomy" id="97359"/>
    <lineage>
        <taxon>Eukaryota</taxon>
        <taxon>Fungi</taxon>
        <taxon>Dikarya</taxon>
        <taxon>Basidiomycota</taxon>
        <taxon>Agaricomycotina</taxon>
        <taxon>Agaricomycetes</taxon>
        <taxon>Agaricomycetidae</taxon>
        <taxon>Agaricales</taxon>
        <taxon>Schizophyllaceae</taxon>
        <taxon>Schizophyllum</taxon>
    </lineage>
</organism>
<evidence type="ECO:0000313" key="5">
    <source>
        <dbReference type="Proteomes" id="UP000320762"/>
    </source>
</evidence>
<protein>
    <submittedName>
        <fullName evidence="4">ESCRT-II complex subunit-domain-containing protein</fullName>
    </submittedName>
</protein>
<dbReference type="OrthoDB" id="245150at2759"/>
<keyword evidence="5" id="KW-1185">Reference proteome</keyword>
<comment type="caution">
    <text evidence="4">The sequence shown here is derived from an EMBL/GenBank/DDBJ whole genome shotgun (WGS) entry which is preliminary data.</text>
</comment>
<dbReference type="GO" id="GO:0000814">
    <property type="term" value="C:ESCRT II complex"/>
    <property type="evidence" value="ECO:0007669"/>
    <property type="project" value="InterPro"/>
</dbReference>
<dbReference type="SUPFAM" id="SSF46785">
    <property type="entry name" value="Winged helix' DNA-binding domain"/>
    <property type="match status" value="2"/>
</dbReference>
<comment type="similarity">
    <text evidence="1">Belongs to the VPS25 family.</text>
</comment>
<dbReference type="GO" id="GO:0043328">
    <property type="term" value="P:protein transport to vacuole involved in ubiquitin-dependent protein catabolic process via the multivesicular body sorting pathway"/>
    <property type="evidence" value="ECO:0007669"/>
    <property type="project" value="TreeGrafter"/>
</dbReference>
<dbReference type="Pfam" id="PF05871">
    <property type="entry name" value="ESCRT-II"/>
    <property type="match status" value="1"/>
</dbReference>
<name>A0A550BZA8_9AGAR</name>
<proteinExistence type="inferred from homology"/>
<dbReference type="STRING" id="97359.A0A550BZA8"/>
<dbReference type="Gene3D" id="1.10.10.10">
    <property type="entry name" value="Winged helix-like DNA-binding domain superfamily/Winged helix DNA-binding domain"/>
    <property type="match status" value="1"/>
</dbReference>
<dbReference type="Proteomes" id="UP000320762">
    <property type="component" value="Unassembled WGS sequence"/>
</dbReference>